<name>A0ABP0FSA5_CLALP</name>
<evidence type="ECO:0000256" key="16">
    <source>
        <dbReference type="SAM" id="MobiDB-lite"/>
    </source>
</evidence>
<comment type="subcellular location">
    <subcellularLocation>
        <location evidence="1">Nucleus membrane</location>
        <topology evidence="1">Multi-pass membrane protein</topology>
    </subcellularLocation>
    <subcellularLocation>
        <location evidence="2">Nucleus</location>
        <location evidence="2">Nuclear pore complex</location>
    </subcellularLocation>
</comment>
<dbReference type="PANTHER" id="PTHR13269">
    <property type="entry name" value="NUCLEOPORIN NDC1"/>
    <property type="match status" value="1"/>
</dbReference>
<feature type="transmembrane region" description="Helical" evidence="17">
    <location>
        <begin position="21"/>
        <end position="41"/>
    </location>
</feature>
<feature type="transmembrane region" description="Helical" evidence="17">
    <location>
        <begin position="105"/>
        <end position="127"/>
    </location>
</feature>
<keyword evidence="7" id="KW-0509">mRNA transport</keyword>
<dbReference type="Proteomes" id="UP001642483">
    <property type="component" value="Unassembled WGS sequence"/>
</dbReference>
<evidence type="ECO:0000256" key="13">
    <source>
        <dbReference type="ARBA" id="ARBA00023242"/>
    </source>
</evidence>
<evidence type="ECO:0000256" key="1">
    <source>
        <dbReference type="ARBA" id="ARBA00004232"/>
    </source>
</evidence>
<comment type="function">
    <text evidence="14">Component of the nuclear pore complex (NPC), which plays a key role in de novo assembly and insertion of NPC in the nuclear envelope. Required for NPC and nuclear envelope assembly, possibly by forming a link between the nuclear envelope membrane and soluble nucleoporins, thereby anchoring the NPC in the membrane.</text>
</comment>
<evidence type="ECO:0000256" key="12">
    <source>
        <dbReference type="ARBA" id="ARBA00023136"/>
    </source>
</evidence>
<evidence type="ECO:0000256" key="8">
    <source>
        <dbReference type="ARBA" id="ARBA00022927"/>
    </source>
</evidence>
<evidence type="ECO:0000256" key="6">
    <source>
        <dbReference type="ARBA" id="ARBA00022692"/>
    </source>
</evidence>
<keyword evidence="11" id="KW-0906">Nuclear pore complex</keyword>
<dbReference type="EMBL" id="CAWYQH010000079">
    <property type="protein sequence ID" value="CAK8681287.1"/>
    <property type="molecule type" value="Genomic_DNA"/>
</dbReference>
<evidence type="ECO:0000256" key="15">
    <source>
        <dbReference type="ARBA" id="ARBA00031201"/>
    </source>
</evidence>
<feature type="transmembrane region" description="Helical" evidence="17">
    <location>
        <begin position="197"/>
        <end position="219"/>
    </location>
</feature>
<evidence type="ECO:0000256" key="3">
    <source>
        <dbReference type="ARBA" id="ARBA00005760"/>
    </source>
</evidence>
<evidence type="ECO:0000256" key="9">
    <source>
        <dbReference type="ARBA" id="ARBA00022989"/>
    </source>
</evidence>
<keyword evidence="6 17" id="KW-0812">Transmembrane</keyword>
<keyword evidence="8" id="KW-0653">Protein transport</keyword>
<evidence type="ECO:0000256" key="11">
    <source>
        <dbReference type="ARBA" id="ARBA00023132"/>
    </source>
</evidence>
<evidence type="ECO:0000256" key="10">
    <source>
        <dbReference type="ARBA" id="ARBA00023010"/>
    </source>
</evidence>
<dbReference type="Pfam" id="PF09531">
    <property type="entry name" value="Ndc1_Nup"/>
    <property type="match status" value="1"/>
</dbReference>
<evidence type="ECO:0000313" key="19">
    <source>
        <dbReference type="Proteomes" id="UP001642483"/>
    </source>
</evidence>
<comment type="similarity">
    <text evidence="3">Belongs to the NDC1 family.</text>
</comment>
<feature type="region of interest" description="Disordered" evidence="16">
    <location>
        <begin position="375"/>
        <end position="398"/>
    </location>
</feature>
<accession>A0ABP0FSA5</accession>
<dbReference type="PANTHER" id="PTHR13269:SF6">
    <property type="entry name" value="NUCLEOPORIN NDC1"/>
    <property type="match status" value="1"/>
</dbReference>
<feature type="transmembrane region" description="Helical" evidence="17">
    <location>
        <begin position="147"/>
        <end position="168"/>
    </location>
</feature>
<gene>
    <name evidence="18" type="ORF">CVLEPA_LOCUS11504</name>
</gene>
<comment type="caution">
    <text evidence="18">The sequence shown here is derived from an EMBL/GenBank/DDBJ whole genome shotgun (WGS) entry which is preliminary data.</text>
</comment>
<evidence type="ECO:0000256" key="4">
    <source>
        <dbReference type="ARBA" id="ARBA00017534"/>
    </source>
</evidence>
<keyword evidence="19" id="KW-1185">Reference proteome</keyword>
<keyword evidence="12 17" id="KW-0472">Membrane</keyword>
<evidence type="ECO:0000313" key="18">
    <source>
        <dbReference type="EMBL" id="CAK8681287.1"/>
    </source>
</evidence>
<feature type="compositionally biased region" description="Low complexity" evidence="16">
    <location>
        <begin position="383"/>
        <end position="398"/>
    </location>
</feature>
<feature type="transmembrane region" description="Helical" evidence="17">
    <location>
        <begin position="254"/>
        <end position="274"/>
    </location>
</feature>
<keyword evidence="13" id="KW-0539">Nucleus</keyword>
<evidence type="ECO:0000256" key="5">
    <source>
        <dbReference type="ARBA" id="ARBA00022448"/>
    </source>
</evidence>
<organism evidence="18 19">
    <name type="scientific">Clavelina lepadiformis</name>
    <name type="common">Light-bulb sea squirt</name>
    <name type="synonym">Ascidia lepadiformis</name>
    <dbReference type="NCBI Taxonomy" id="159417"/>
    <lineage>
        <taxon>Eukaryota</taxon>
        <taxon>Metazoa</taxon>
        <taxon>Chordata</taxon>
        <taxon>Tunicata</taxon>
        <taxon>Ascidiacea</taxon>
        <taxon>Aplousobranchia</taxon>
        <taxon>Clavelinidae</taxon>
        <taxon>Clavelina</taxon>
    </lineage>
</organism>
<keyword evidence="10" id="KW-0811">Translocation</keyword>
<evidence type="ECO:0000256" key="2">
    <source>
        <dbReference type="ARBA" id="ARBA00004567"/>
    </source>
</evidence>
<evidence type="ECO:0000256" key="14">
    <source>
        <dbReference type="ARBA" id="ARBA00025441"/>
    </source>
</evidence>
<keyword evidence="5" id="KW-0813">Transport</keyword>
<dbReference type="InterPro" id="IPR019049">
    <property type="entry name" value="Nucleoporin_prot_Ndc1/Nup"/>
</dbReference>
<sequence length="642" mass="72541">MNTEHWLMAQELRWRSAACAVWIWLLMFPVTAGFLFTWLLLPYNIFILYDFFVLLFAFRSWFLAFCIACLCVLYVKINKDTYSVNNGMKSTRIDMLLKHVRPKSIVYTLSHAFLGNCITFLISNFVPTRFTHISTLCNSLPESNSCFNESCFIFHLFGFVVGSVSFILREENRESTLFFPPVQQGRFLSVKCHLTNLMLKSASVCAKILAYFLLVYYLVGFLGRNFLATLLGFPLCAGHIISLWNLFDLVPLAWSLWLSGTFVLLLQNLTWHLFNVYLTQIFQFPMDSVFPEDVPKLLTTNLNNSQPAVVQHMAFQYLSFISQFSASKRKQIFMLGSESGSGKLFKWDVIADECISRISTLTEKLKDYQQGISFTGDAKRSSSKSSSTSSQSSASLNSGSQSVLSVSMLRRRPLASDSSRNPNMSYFEVSSLDTSYAPPSQLNTSALLNGSLAVPTPKLWTKQARKNQANVSTSVYGSSTTQDQDDEASYETFKGQLKKLGARLLQSVRGISVVSYFITELPDRKAGNIFADHQIYRWSIQSISFLTAASITEDDYGFVQRRLHEVLGALLDLLSVLEKNCKLSVTSSSPAVLSLLRQQHSLKAETKSAIHRITNSFARHLDSIAVSAEHRRRLTSFLEQRE</sequence>
<evidence type="ECO:0000256" key="17">
    <source>
        <dbReference type="SAM" id="Phobius"/>
    </source>
</evidence>
<proteinExistence type="inferred from homology"/>
<protein>
    <recommendedName>
        <fullName evidence="4">Nucleoporin NDC1</fullName>
    </recommendedName>
    <alternativeName>
        <fullName evidence="15">Transmembrane protein 48</fullName>
    </alternativeName>
</protein>
<keyword evidence="9 17" id="KW-1133">Transmembrane helix</keyword>
<evidence type="ECO:0000256" key="7">
    <source>
        <dbReference type="ARBA" id="ARBA00022816"/>
    </source>
</evidence>
<reference evidence="18 19" key="1">
    <citation type="submission" date="2024-02" db="EMBL/GenBank/DDBJ databases">
        <authorList>
            <person name="Daric V."/>
            <person name="Darras S."/>
        </authorList>
    </citation>
    <scope>NUCLEOTIDE SEQUENCE [LARGE SCALE GENOMIC DNA]</scope>
</reference>
<feature type="transmembrane region" description="Helical" evidence="17">
    <location>
        <begin position="47"/>
        <end position="75"/>
    </location>
</feature>
<feature type="transmembrane region" description="Helical" evidence="17">
    <location>
        <begin position="225"/>
        <end position="247"/>
    </location>
</feature>